<gene>
    <name evidence="4" type="ORF">CRE_05540</name>
</gene>
<dbReference type="EMBL" id="DS268420">
    <property type="protein sequence ID" value="EFO87951.1"/>
    <property type="molecule type" value="Genomic_DNA"/>
</dbReference>
<dbReference type="PANTHER" id="PTHR11559">
    <property type="entry name" value="CARBOXYLESTERASE"/>
    <property type="match status" value="1"/>
</dbReference>
<evidence type="ECO:0000313" key="5">
    <source>
        <dbReference type="Proteomes" id="UP000008281"/>
    </source>
</evidence>
<dbReference type="Proteomes" id="UP000008281">
    <property type="component" value="Unassembled WGS sequence"/>
</dbReference>
<keyword evidence="5" id="KW-1185">Reference proteome</keyword>
<dbReference type="OMA" id="ERFAFWY"/>
<evidence type="ECO:0000256" key="1">
    <source>
        <dbReference type="SAM" id="Phobius"/>
    </source>
</evidence>
<keyword evidence="1" id="KW-0812">Transmembrane</keyword>
<feature type="signal peptide" evidence="2">
    <location>
        <begin position="1"/>
        <end position="27"/>
    </location>
</feature>
<dbReference type="STRING" id="31234.E3LZU6"/>
<evidence type="ECO:0000259" key="3">
    <source>
        <dbReference type="Pfam" id="PF00135"/>
    </source>
</evidence>
<evidence type="ECO:0000256" key="2">
    <source>
        <dbReference type="SAM" id="SignalP"/>
    </source>
</evidence>
<dbReference type="InterPro" id="IPR050309">
    <property type="entry name" value="Type-B_Carboxylest/Lipase"/>
</dbReference>
<accession>E3LZU6</accession>
<feature type="chain" id="PRO_5003176053" description="Carboxylesterase type B domain-containing protein" evidence="2">
    <location>
        <begin position="28"/>
        <end position="647"/>
    </location>
</feature>
<dbReference type="InterPro" id="IPR002018">
    <property type="entry name" value="CarbesteraseB"/>
</dbReference>
<organism evidence="5">
    <name type="scientific">Caenorhabditis remanei</name>
    <name type="common">Caenorhabditis vulgaris</name>
    <dbReference type="NCBI Taxonomy" id="31234"/>
    <lineage>
        <taxon>Eukaryota</taxon>
        <taxon>Metazoa</taxon>
        <taxon>Ecdysozoa</taxon>
        <taxon>Nematoda</taxon>
        <taxon>Chromadorea</taxon>
        <taxon>Rhabditida</taxon>
        <taxon>Rhabditina</taxon>
        <taxon>Rhabditomorpha</taxon>
        <taxon>Rhabditoidea</taxon>
        <taxon>Rhabditidae</taxon>
        <taxon>Peloderinae</taxon>
        <taxon>Caenorhabditis</taxon>
    </lineage>
</organism>
<keyword evidence="2" id="KW-0732">Signal</keyword>
<feature type="domain" description="Carboxylesterase type B" evidence="3">
    <location>
        <begin position="27"/>
        <end position="546"/>
    </location>
</feature>
<protein>
    <recommendedName>
        <fullName evidence="3">Carboxylesterase type B domain-containing protein</fullName>
    </recommendedName>
</protein>
<sequence>MFLLPKLKISILLFLLFLLQKNQISSAKKIQITNGEIEGRELTATYSLYGNQTSVVFLGIPHIEPPVGKLRFRKPKTFKKKWNGVLETKEFKPACMSNSVRTYFNSSGGPISEDCLYINVYTNYFCLEHKNCSVMIAVHGGQMLRGSPAAYSNEIITNNFVGQDRNIVVVTVPYRLGIFGLPNLPGELEGIADRNLILYDVIEGLQWVKREISSFGGDSNRMTYFGHSGGATIGMMIGFLPEYDNLYQQAILMSTPLLMHSKLSNSKMFRKIAKRVGCFTSIDNQQIFDCMREISAEKLLSMQEYIFKLEEESFADFAIDGEMLQDNPRRLLESGNFTKKPLLIGTVPYELRYTRYFIGKEENFKYDELLKMCELFGFVGAYEKPYSFVESCVEFYMKNETYEFLLDDYMFHVPAANLARHHASEQPVYLYSYKYPGVGSAYSSAPGIPNNALGGVPSPAHSEDYVYVMGGHRSPNFTVKDLNIEHLFTGIIANFVNSEAPNGQEWAPLNIEVMNYFDIDFVEKSDGQLTMSGMKYEFYKKQMEFWNEIVPQCGGKFSFSEDSSKSFDVFPVREFVEMKNLYYKSKFWKDEKSEEIARKLELELEIFIAERKRKFDKLQQSSSVRLSYFTSIFFLILISAARSYLNN</sequence>
<proteinExistence type="predicted"/>
<dbReference type="AlphaFoldDB" id="E3LZU6"/>
<evidence type="ECO:0000313" key="4">
    <source>
        <dbReference type="EMBL" id="EFO87951.1"/>
    </source>
</evidence>
<dbReference type="InterPro" id="IPR029058">
    <property type="entry name" value="AB_hydrolase_fold"/>
</dbReference>
<dbReference type="SUPFAM" id="SSF53474">
    <property type="entry name" value="alpha/beta-Hydrolases"/>
    <property type="match status" value="1"/>
</dbReference>
<keyword evidence="1" id="KW-1133">Transmembrane helix</keyword>
<dbReference type="InParanoid" id="E3LZU6"/>
<name>E3LZU6_CAERE</name>
<dbReference type="HOGENOM" id="CLU_006586_13_2_1"/>
<dbReference type="ESTHER" id="caere-e3lzu6">
    <property type="family name" value="Carb_B_Nematoda"/>
</dbReference>
<dbReference type="OrthoDB" id="19653at2759"/>
<dbReference type="Gene3D" id="3.40.50.1820">
    <property type="entry name" value="alpha/beta hydrolase"/>
    <property type="match status" value="1"/>
</dbReference>
<dbReference type="eggNOG" id="KOG1516">
    <property type="taxonomic scope" value="Eukaryota"/>
</dbReference>
<reference evidence="4" key="1">
    <citation type="submission" date="2007-07" db="EMBL/GenBank/DDBJ databases">
        <title>PCAP assembly of the Caenorhabditis remanei genome.</title>
        <authorList>
            <consortium name="The Caenorhabditis remanei Sequencing Consortium"/>
            <person name="Wilson R.K."/>
        </authorList>
    </citation>
    <scope>NUCLEOTIDE SEQUENCE [LARGE SCALE GENOMIC DNA]</scope>
    <source>
        <strain evidence="4">PB4641</strain>
    </source>
</reference>
<dbReference type="Pfam" id="PF00135">
    <property type="entry name" value="COesterase"/>
    <property type="match status" value="1"/>
</dbReference>
<keyword evidence="1" id="KW-0472">Membrane</keyword>
<feature type="transmembrane region" description="Helical" evidence="1">
    <location>
        <begin position="626"/>
        <end position="645"/>
    </location>
</feature>